<evidence type="ECO:0000256" key="1">
    <source>
        <dbReference type="SAM" id="Phobius"/>
    </source>
</evidence>
<sequence>MAEPSSVAAVAVPGVLGIGAAALIPGVDLNAVIGAWAGALFFVTWARDLSIWSRLAYLVVSWVGGYFVAAELMGRSLTKFSGLPGLLAAALIVTVLISVAEWVKGGKMPGWISAALGWARHALSRPGSGGGNG</sequence>
<keyword evidence="3" id="KW-1185">Reference proteome</keyword>
<comment type="caution">
    <text evidence="2">The sequence shown here is derived from an EMBL/GenBank/DDBJ whole genome shotgun (WGS) entry which is preliminary data.</text>
</comment>
<evidence type="ECO:0000313" key="2">
    <source>
        <dbReference type="EMBL" id="MBG0837417.1"/>
    </source>
</evidence>
<dbReference type="InterPro" id="IPR032637">
    <property type="entry name" value="Phage_holin-like"/>
</dbReference>
<feature type="transmembrane region" description="Helical" evidence="1">
    <location>
        <begin position="85"/>
        <end position="103"/>
    </location>
</feature>
<dbReference type="EMBL" id="JACFYX010000022">
    <property type="protein sequence ID" value="MBG0837417.1"/>
    <property type="molecule type" value="Genomic_DNA"/>
</dbReference>
<dbReference type="AlphaFoldDB" id="A0A931GCS9"/>
<keyword evidence="1" id="KW-0812">Transmembrane</keyword>
<feature type="transmembrane region" description="Helical" evidence="1">
    <location>
        <begin position="20"/>
        <end position="43"/>
    </location>
</feature>
<dbReference type="Pfam" id="PF16931">
    <property type="entry name" value="Phage_holin_8"/>
    <property type="match status" value="1"/>
</dbReference>
<dbReference type="Proteomes" id="UP000596932">
    <property type="component" value="Unassembled WGS sequence"/>
</dbReference>
<name>A0A931GCS9_9PSED</name>
<keyword evidence="1" id="KW-1133">Transmembrane helix</keyword>
<feature type="transmembrane region" description="Helical" evidence="1">
    <location>
        <begin position="55"/>
        <end position="73"/>
    </location>
</feature>
<evidence type="ECO:0000313" key="3">
    <source>
        <dbReference type="Proteomes" id="UP000596932"/>
    </source>
</evidence>
<organism evidence="2 3">
    <name type="scientific">Pseudomonas chaetocerotis</name>
    <dbReference type="NCBI Taxonomy" id="2758695"/>
    <lineage>
        <taxon>Bacteria</taxon>
        <taxon>Pseudomonadati</taxon>
        <taxon>Pseudomonadota</taxon>
        <taxon>Gammaproteobacteria</taxon>
        <taxon>Pseudomonadales</taxon>
        <taxon>Pseudomonadaceae</taxon>
        <taxon>Pseudomonas</taxon>
    </lineage>
</organism>
<accession>A0A931GCS9</accession>
<keyword evidence="1" id="KW-0472">Membrane</keyword>
<gene>
    <name evidence="2" type="ORF">H3221_20065</name>
</gene>
<reference evidence="2" key="1">
    <citation type="submission" date="2020-07" db="EMBL/GenBank/DDBJ databases">
        <title>Pseudomonas chaetoceroseae sp. nov., a new member of the Pseudomonas oleovorans group isolated from a culture of Chaetoceros calcitrans.</title>
        <authorList>
            <person name="Girard L."/>
            <person name="Lood C."/>
            <person name="De Mot R."/>
            <person name="Baudart J."/>
        </authorList>
    </citation>
    <scope>NUCLEOTIDE SEQUENCE</scope>
    <source>
        <strain evidence="2">536</strain>
    </source>
</reference>
<proteinExistence type="predicted"/>
<evidence type="ECO:0008006" key="4">
    <source>
        <dbReference type="Google" id="ProtNLM"/>
    </source>
</evidence>
<dbReference type="RefSeq" id="WP_196476453.1">
    <property type="nucleotide sequence ID" value="NZ_JACFYX020000009.1"/>
</dbReference>
<protein>
    <recommendedName>
        <fullName evidence="4">Phage holin</fullName>
    </recommendedName>
</protein>